<keyword evidence="2" id="KW-0489">Methyltransferase</keyword>
<dbReference type="Proteomes" id="UP000587524">
    <property type="component" value="Unassembled WGS sequence"/>
</dbReference>
<comment type="caution">
    <text evidence="2">The sequence shown here is derived from an EMBL/GenBank/DDBJ whole genome shotgun (WGS) entry which is preliminary data.</text>
</comment>
<dbReference type="SUPFAM" id="SSF53335">
    <property type="entry name" value="S-adenosyl-L-methionine-dependent methyltransferases"/>
    <property type="match status" value="1"/>
</dbReference>
<dbReference type="PANTHER" id="PTHR34009:SF2">
    <property type="entry name" value="PROTEIN STAR"/>
    <property type="match status" value="1"/>
</dbReference>
<dbReference type="InterPro" id="IPR029063">
    <property type="entry name" value="SAM-dependent_MTases_sf"/>
</dbReference>
<dbReference type="PANTHER" id="PTHR34009">
    <property type="entry name" value="PROTEIN STAR"/>
    <property type="match status" value="1"/>
</dbReference>
<dbReference type="Pfam" id="PF05050">
    <property type="entry name" value="Methyltransf_21"/>
    <property type="match status" value="1"/>
</dbReference>
<sequence length="224" mass="25487">MRLSNLIRSAFPPAFIRGQGDRKSSSQLQQDLWALSEAGNKTDGFFVEVGAYDGVTHSNTYLLEQVGWAGILAEPNPAAEQSIVTRRKAPLCSQPVGKVSGVEVDMLFVPDHPELSTMQQFAGGDRHASRRADHTKVTQTTISLNDLLARYDAPKKIDFISIDTEGSEPEILEGFDFGRYDVRLFAIEHNYTQAEKQIDRLMKLRGYERVHRLWSRWDAWYRKR</sequence>
<dbReference type="GO" id="GO:0032259">
    <property type="term" value="P:methylation"/>
    <property type="evidence" value="ECO:0007669"/>
    <property type="project" value="UniProtKB-KW"/>
</dbReference>
<dbReference type="InterPro" id="IPR006342">
    <property type="entry name" value="FkbM_mtfrase"/>
</dbReference>
<protein>
    <submittedName>
        <fullName evidence="2">FkbM family methyltransferase</fullName>
    </submittedName>
</protein>
<evidence type="ECO:0000313" key="3">
    <source>
        <dbReference type="Proteomes" id="UP000587524"/>
    </source>
</evidence>
<keyword evidence="3" id="KW-1185">Reference proteome</keyword>
<dbReference type="GO" id="GO:0008168">
    <property type="term" value="F:methyltransferase activity"/>
    <property type="evidence" value="ECO:0007669"/>
    <property type="project" value="UniProtKB-KW"/>
</dbReference>
<organism evidence="2 3">
    <name type="scientific">Aminobacter ciceronei</name>
    <dbReference type="NCBI Taxonomy" id="150723"/>
    <lineage>
        <taxon>Bacteria</taxon>
        <taxon>Pseudomonadati</taxon>
        <taxon>Pseudomonadota</taxon>
        <taxon>Alphaproteobacteria</taxon>
        <taxon>Hyphomicrobiales</taxon>
        <taxon>Phyllobacteriaceae</taxon>
        <taxon>Aminobacter</taxon>
    </lineage>
</organism>
<keyword evidence="2" id="KW-0808">Transferase</keyword>
<accession>A0ABR6C6D2</accession>
<dbReference type="EMBL" id="JACJHZ010000010">
    <property type="protein sequence ID" value="MBA9020572.1"/>
    <property type="molecule type" value="Genomic_DNA"/>
</dbReference>
<dbReference type="InterPro" id="IPR053202">
    <property type="entry name" value="EGF_Rcpt_Signaling_Reg"/>
</dbReference>
<feature type="domain" description="Methyltransferase FkbM" evidence="1">
    <location>
        <begin position="48"/>
        <end position="208"/>
    </location>
</feature>
<gene>
    <name evidence="2" type="ORF">HNQ97_002574</name>
</gene>
<name>A0ABR6C6D2_9HYPH</name>
<proteinExistence type="predicted"/>
<evidence type="ECO:0000313" key="2">
    <source>
        <dbReference type="EMBL" id="MBA9020572.1"/>
    </source>
</evidence>
<evidence type="ECO:0000259" key="1">
    <source>
        <dbReference type="Pfam" id="PF05050"/>
    </source>
</evidence>
<reference evidence="2 3" key="1">
    <citation type="submission" date="2020-08" db="EMBL/GenBank/DDBJ databases">
        <title>Genomic Encyclopedia of Type Strains, Phase IV (KMG-IV): sequencing the most valuable type-strain genomes for metagenomic binning, comparative biology and taxonomic classification.</title>
        <authorList>
            <person name="Goeker M."/>
        </authorList>
    </citation>
    <scope>NUCLEOTIDE SEQUENCE [LARGE SCALE GENOMIC DNA]</scope>
    <source>
        <strain evidence="2 3">DSM 17455</strain>
    </source>
</reference>
<dbReference type="RefSeq" id="WP_182574210.1">
    <property type="nucleotide sequence ID" value="NZ_JACJHY010000010.1"/>
</dbReference>
<dbReference type="Gene3D" id="3.40.50.150">
    <property type="entry name" value="Vaccinia Virus protein VP39"/>
    <property type="match status" value="1"/>
</dbReference>